<organism evidence="1 2">
    <name type="scientific">Paraburkholderia domus</name>
    <dbReference type="NCBI Taxonomy" id="2793075"/>
    <lineage>
        <taxon>Bacteria</taxon>
        <taxon>Pseudomonadati</taxon>
        <taxon>Pseudomonadota</taxon>
        <taxon>Betaproteobacteria</taxon>
        <taxon>Burkholderiales</taxon>
        <taxon>Burkholderiaceae</taxon>
        <taxon>Paraburkholderia</taxon>
    </lineage>
</organism>
<dbReference type="Gene3D" id="3.10.129.10">
    <property type="entry name" value="Hotdog Thioesterase"/>
    <property type="match status" value="1"/>
</dbReference>
<dbReference type="NCBIfam" id="TIGR04099">
    <property type="entry name" value="biosn_Pnap_2097"/>
    <property type="match status" value="1"/>
</dbReference>
<keyword evidence="2" id="KW-1185">Reference proteome</keyword>
<gene>
    <name evidence="1" type="ORF">R70211_06324</name>
</gene>
<dbReference type="Proteomes" id="UP000675121">
    <property type="component" value="Unassembled WGS sequence"/>
</dbReference>
<reference evidence="1" key="1">
    <citation type="submission" date="2021-02" db="EMBL/GenBank/DDBJ databases">
        <authorList>
            <person name="Vanwijnsberghe S."/>
        </authorList>
    </citation>
    <scope>NUCLEOTIDE SEQUENCE</scope>
    <source>
        <strain evidence="1">R-70211</strain>
    </source>
</reference>
<name>A0A9N8N4B4_9BURK</name>
<dbReference type="AlphaFoldDB" id="A0A9N8N4B4"/>
<evidence type="ECO:0008006" key="3">
    <source>
        <dbReference type="Google" id="ProtNLM"/>
    </source>
</evidence>
<dbReference type="RefSeq" id="WP_201080762.1">
    <property type="nucleotide sequence ID" value="NZ_CAJNAS010000023.1"/>
</dbReference>
<protein>
    <recommendedName>
        <fullName evidence="3">Biosynthetic protein, Pnap_2097 family</fullName>
    </recommendedName>
</protein>
<sequence>MHASNGLYRAGMPQLSFTGLSENWLLKECGHRHWEALAAHTGRSVPDFIDDDGGKSYAAFTAIRLRTHVFNAIEENEAFQIHTGLCRIGAVRHFSTHRIVRGDMTVSTLSMSSTFVRRREARNNRSVARATLASLGGDVSTMPDEAAQMVQLGKQLRAGDMAACIPPVADVRSTNRSVDFLPCPNNDFNGADFLYFASFQAFVDRAEWQLHRFDEPPVIASRDLFYYGNLNVGDTLEVQVVGERRDERGIAHWSEVRRGSDGQKIADVVTEKRWRQV</sequence>
<evidence type="ECO:0000313" key="2">
    <source>
        <dbReference type="Proteomes" id="UP000675121"/>
    </source>
</evidence>
<comment type="caution">
    <text evidence="1">The sequence shown here is derived from an EMBL/GenBank/DDBJ whole genome shotgun (WGS) entry which is preliminary data.</text>
</comment>
<accession>A0A9N8N4B4</accession>
<dbReference type="InterPro" id="IPR024091">
    <property type="entry name" value="LnmK-like_bifun_acyl/decarbox"/>
</dbReference>
<dbReference type="NCBIfam" id="TIGR04098">
    <property type="entry name" value="LnmK_bifunc"/>
    <property type="match status" value="1"/>
</dbReference>
<evidence type="ECO:0000313" key="1">
    <source>
        <dbReference type="EMBL" id="CAE6952018.1"/>
    </source>
</evidence>
<proteinExistence type="predicted"/>
<dbReference type="EMBL" id="CAJNAS010000023">
    <property type="protein sequence ID" value="CAE6952018.1"/>
    <property type="molecule type" value="Genomic_DNA"/>
</dbReference>